<evidence type="ECO:0000313" key="3">
    <source>
        <dbReference type="EMBL" id="RIY39362.1"/>
    </source>
</evidence>
<keyword evidence="2" id="KW-0812">Transmembrane</keyword>
<dbReference type="PROSITE" id="PS51257">
    <property type="entry name" value="PROKAR_LIPOPROTEIN"/>
    <property type="match status" value="1"/>
</dbReference>
<evidence type="ECO:0000256" key="2">
    <source>
        <dbReference type="SAM" id="Phobius"/>
    </source>
</evidence>
<proteinExistence type="predicted"/>
<dbReference type="RefSeq" id="WP_114421939.1">
    <property type="nucleotide sequence ID" value="NZ_NQYH01000017.1"/>
</dbReference>
<comment type="caution">
    <text evidence="3">The sequence shown here is derived from an EMBL/GenBank/DDBJ whole genome shotgun (WGS) entry which is preliminary data.</text>
</comment>
<name>A0A3A1YMH1_9BURK</name>
<protein>
    <recommendedName>
        <fullName evidence="5">Nitrogen fixation protein FixH</fullName>
    </recommendedName>
</protein>
<accession>A0A3A1YMH1</accession>
<dbReference type="AlphaFoldDB" id="A0A3A1YMH1"/>
<gene>
    <name evidence="3" type="ORF">CJP73_14710</name>
</gene>
<keyword evidence="2" id="KW-1133">Transmembrane helix</keyword>
<keyword evidence="2" id="KW-0472">Membrane</keyword>
<organism evidence="3 4">
    <name type="scientific">Neopusillimonas maritima</name>
    <dbReference type="NCBI Taxonomy" id="2026239"/>
    <lineage>
        <taxon>Bacteria</taxon>
        <taxon>Pseudomonadati</taxon>
        <taxon>Pseudomonadota</taxon>
        <taxon>Betaproteobacteria</taxon>
        <taxon>Burkholderiales</taxon>
        <taxon>Alcaligenaceae</taxon>
        <taxon>Neopusillimonas</taxon>
    </lineage>
</organism>
<feature type="transmembrane region" description="Helical" evidence="2">
    <location>
        <begin position="20"/>
        <end position="45"/>
    </location>
</feature>
<evidence type="ECO:0008006" key="5">
    <source>
        <dbReference type="Google" id="ProtNLM"/>
    </source>
</evidence>
<evidence type="ECO:0000313" key="4">
    <source>
        <dbReference type="Proteomes" id="UP000266206"/>
    </source>
</evidence>
<feature type="region of interest" description="Disordered" evidence="1">
    <location>
        <begin position="69"/>
        <end position="89"/>
    </location>
</feature>
<dbReference type="Proteomes" id="UP000266206">
    <property type="component" value="Unassembled WGS sequence"/>
</dbReference>
<reference evidence="3 4" key="1">
    <citation type="submission" date="2017-08" db="EMBL/GenBank/DDBJ databases">
        <title>Pusillimonas indicus sp. nov., a member of the family Alcaligenaceae isolated from surface seawater.</title>
        <authorList>
            <person name="Li J."/>
        </authorList>
    </citation>
    <scope>NUCLEOTIDE SEQUENCE [LARGE SCALE GENOMIC DNA]</scope>
    <source>
        <strain evidence="3 4">L52-1-41</strain>
    </source>
</reference>
<dbReference type="EMBL" id="NQYH01000017">
    <property type="protein sequence ID" value="RIY39362.1"/>
    <property type="molecule type" value="Genomic_DNA"/>
</dbReference>
<evidence type="ECO:0000256" key="1">
    <source>
        <dbReference type="SAM" id="MobiDB-lite"/>
    </source>
</evidence>
<sequence>MKQDSNHTDTRPWWKEPWPWILMAGPFITLVGCAVTIVLAVHYYSDQAIHDGGQRKGLVVQKIQDAPLPEMDAKNTSAETAADNRRQMP</sequence>
<dbReference type="OrthoDB" id="5295180at2"/>